<sequence length="488" mass="53242">MASIHDLRPKVTPSEDHSCTLMDVPRPRRSEPHLGDHLHNGPHVLDIEPQPSVEDAQKEVIPSSENWLLSSSMFPELSGSVIDHEDRILARKVSLSLSMTRSGPVGASTADESSPAAIAAEQSSISVEEENMKCSEALSAPIHGAIEEAPRTPDKRLSCHLSGHSSLPLVKLLIQSSASIPAEFSGGDDEDEKPAVLNPSSAEVVVPVPALCADIRVRLMMLVWAFMFRFVLHREPIHMPTAPSGLFQASVHTSHHRVVLTLGEDPGKVIAHDTAEPFRGSENMIPIPVRLTGVPMEAHAEALVDSVVEEEEKVASTRDKQSVHGAFTVNTGLFPSRYIPHLQPNSFSLEQQRSHHHHIAHWQVNDQREQGTYINPLSPHDYRTLVLEGPYAYLLSNIASRIQLKPASQGSGRDEAREAAPANIAVVGDAGNNEEVCFMHSAFTVNPSASLHTQAFPRDPLLIFSRTGSRLKRVVCTNDASFTGATDR</sequence>
<keyword evidence="3" id="KW-1185">Reference proteome</keyword>
<accession>A0A5C3QFC2</accession>
<dbReference type="AlphaFoldDB" id="A0A5C3QFC2"/>
<reference evidence="2 3" key="1">
    <citation type="journal article" date="2019" name="Nat. Ecol. Evol.">
        <title>Megaphylogeny resolves global patterns of mushroom evolution.</title>
        <authorList>
            <person name="Varga T."/>
            <person name="Krizsan K."/>
            <person name="Foldi C."/>
            <person name="Dima B."/>
            <person name="Sanchez-Garcia M."/>
            <person name="Sanchez-Ramirez S."/>
            <person name="Szollosi G.J."/>
            <person name="Szarkandi J.G."/>
            <person name="Papp V."/>
            <person name="Albert L."/>
            <person name="Andreopoulos W."/>
            <person name="Angelini C."/>
            <person name="Antonin V."/>
            <person name="Barry K.W."/>
            <person name="Bougher N.L."/>
            <person name="Buchanan P."/>
            <person name="Buyck B."/>
            <person name="Bense V."/>
            <person name="Catcheside P."/>
            <person name="Chovatia M."/>
            <person name="Cooper J."/>
            <person name="Damon W."/>
            <person name="Desjardin D."/>
            <person name="Finy P."/>
            <person name="Geml J."/>
            <person name="Haridas S."/>
            <person name="Hughes K."/>
            <person name="Justo A."/>
            <person name="Karasinski D."/>
            <person name="Kautmanova I."/>
            <person name="Kiss B."/>
            <person name="Kocsube S."/>
            <person name="Kotiranta H."/>
            <person name="LaButti K.M."/>
            <person name="Lechner B.E."/>
            <person name="Liimatainen K."/>
            <person name="Lipzen A."/>
            <person name="Lukacs Z."/>
            <person name="Mihaltcheva S."/>
            <person name="Morgado L.N."/>
            <person name="Niskanen T."/>
            <person name="Noordeloos M.E."/>
            <person name="Ohm R.A."/>
            <person name="Ortiz-Santana B."/>
            <person name="Ovrebo C."/>
            <person name="Racz N."/>
            <person name="Riley R."/>
            <person name="Savchenko A."/>
            <person name="Shiryaev A."/>
            <person name="Soop K."/>
            <person name="Spirin V."/>
            <person name="Szebenyi C."/>
            <person name="Tomsovsky M."/>
            <person name="Tulloss R.E."/>
            <person name="Uehling J."/>
            <person name="Grigoriev I.V."/>
            <person name="Vagvolgyi C."/>
            <person name="Papp T."/>
            <person name="Martin F.M."/>
            <person name="Miettinen O."/>
            <person name="Hibbett D.S."/>
            <person name="Nagy L.G."/>
        </authorList>
    </citation>
    <scope>NUCLEOTIDE SEQUENCE [LARGE SCALE GENOMIC DNA]</scope>
    <source>
        <strain evidence="2 3">CBS 309.79</strain>
    </source>
</reference>
<gene>
    <name evidence="2" type="ORF">BDV98DRAFT_115511</name>
</gene>
<dbReference type="Proteomes" id="UP000305067">
    <property type="component" value="Unassembled WGS sequence"/>
</dbReference>
<evidence type="ECO:0000313" key="3">
    <source>
        <dbReference type="Proteomes" id="UP000305067"/>
    </source>
</evidence>
<evidence type="ECO:0000313" key="2">
    <source>
        <dbReference type="EMBL" id="TFL00422.1"/>
    </source>
</evidence>
<name>A0A5C3QFC2_9AGAR</name>
<organism evidence="2 3">
    <name type="scientific">Pterulicium gracile</name>
    <dbReference type="NCBI Taxonomy" id="1884261"/>
    <lineage>
        <taxon>Eukaryota</taxon>
        <taxon>Fungi</taxon>
        <taxon>Dikarya</taxon>
        <taxon>Basidiomycota</taxon>
        <taxon>Agaricomycotina</taxon>
        <taxon>Agaricomycetes</taxon>
        <taxon>Agaricomycetidae</taxon>
        <taxon>Agaricales</taxon>
        <taxon>Pleurotineae</taxon>
        <taxon>Pterulaceae</taxon>
        <taxon>Pterulicium</taxon>
    </lineage>
</organism>
<feature type="compositionally biased region" description="Basic and acidic residues" evidence="1">
    <location>
        <begin position="1"/>
        <end position="18"/>
    </location>
</feature>
<proteinExistence type="predicted"/>
<dbReference type="EMBL" id="ML178829">
    <property type="protein sequence ID" value="TFL00422.1"/>
    <property type="molecule type" value="Genomic_DNA"/>
</dbReference>
<feature type="region of interest" description="Disordered" evidence="1">
    <location>
        <begin position="1"/>
        <end position="40"/>
    </location>
</feature>
<feature type="compositionally biased region" description="Basic and acidic residues" evidence="1">
    <location>
        <begin position="25"/>
        <end position="39"/>
    </location>
</feature>
<protein>
    <submittedName>
        <fullName evidence="2">Uncharacterized protein</fullName>
    </submittedName>
</protein>
<evidence type="ECO:0000256" key="1">
    <source>
        <dbReference type="SAM" id="MobiDB-lite"/>
    </source>
</evidence>